<feature type="compositionally biased region" description="Polar residues" evidence="1">
    <location>
        <begin position="41"/>
        <end position="50"/>
    </location>
</feature>
<feature type="compositionally biased region" description="Basic residues" evidence="1">
    <location>
        <begin position="29"/>
        <end position="40"/>
    </location>
</feature>
<accession>A0A8T0WUY5</accession>
<evidence type="ECO:0000313" key="3">
    <source>
        <dbReference type="Proteomes" id="UP000823388"/>
    </source>
</evidence>
<dbReference type="EMBL" id="CM029038">
    <property type="protein sequence ID" value="KAG2648934.1"/>
    <property type="molecule type" value="Genomic_DNA"/>
</dbReference>
<evidence type="ECO:0000256" key="1">
    <source>
        <dbReference type="SAM" id="MobiDB-lite"/>
    </source>
</evidence>
<proteinExistence type="predicted"/>
<name>A0A8T0WUY5_PANVG</name>
<dbReference type="AlphaFoldDB" id="A0A8T0WUY5"/>
<organism evidence="2 3">
    <name type="scientific">Panicum virgatum</name>
    <name type="common">Blackwell switchgrass</name>
    <dbReference type="NCBI Taxonomy" id="38727"/>
    <lineage>
        <taxon>Eukaryota</taxon>
        <taxon>Viridiplantae</taxon>
        <taxon>Streptophyta</taxon>
        <taxon>Embryophyta</taxon>
        <taxon>Tracheophyta</taxon>
        <taxon>Spermatophyta</taxon>
        <taxon>Magnoliopsida</taxon>
        <taxon>Liliopsida</taxon>
        <taxon>Poales</taxon>
        <taxon>Poaceae</taxon>
        <taxon>PACMAD clade</taxon>
        <taxon>Panicoideae</taxon>
        <taxon>Panicodae</taxon>
        <taxon>Paniceae</taxon>
        <taxon>Panicinae</taxon>
        <taxon>Panicum</taxon>
        <taxon>Panicum sect. Hiantes</taxon>
    </lineage>
</organism>
<dbReference type="Proteomes" id="UP000823388">
    <property type="component" value="Chromosome 1N"/>
</dbReference>
<feature type="region of interest" description="Disordered" evidence="1">
    <location>
        <begin position="16"/>
        <end position="50"/>
    </location>
</feature>
<evidence type="ECO:0000313" key="2">
    <source>
        <dbReference type="EMBL" id="KAG2648934.1"/>
    </source>
</evidence>
<keyword evidence="3" id="KW-1185">Reference proteome</keyword>
<reference evidence="2" key="1">
    <citation type="submission" date="2020-05" db="EMBL/GenBank/DDBJ databases">
        <title>WGS assembly of Panicum virgatum.</title>
        <authorList>
            <person name="Lovell J.T."/>
            <person name="Jenkins J."/>
            <person name="Shu S."/>
            <person name="Juenger T.E."/>
            <person name="Schmutz J."/>
        </authorList>
    </citation>
    <scope>NUCLEOTIDE SEQUENCE</scope>
    <source>
        <strain evidence="2">AP13</strain>
    </source>
</reference>
<gene>
    <name evidence="2" type="ORF">PVAP13_1NG075950</name>
</gene>
<comment type="caution">
    <text evidence="2">The sequence shown here is derived from an EMBL/GenBank/DDBJ whole genome shotgun (WGS) entry which is preliminary data.</text>
</comment>
<protein>
    <submittedName>
        <fullName evidence="2">Uncharacterized protein</fullName>
    </submittedName>
</protein>
<sequence>MQMDNRILACSIIQPPSQDEKAGNTQSLKTKHKLQKRKTSSTHASFTGCSTAWSRSMPGKCRTLGSQSMVT</sequence>